<protein>
    <submittedName>
        <fullName evidence="1">AAA family ATPase</fullName>
    </submittedName>
</protein>
<dbReference type="Gene3D" id="3.40.50.300">
    <property type="entry name" value="P-loop containing nucleotide triphosphate hydrolases"/>
    <property type="match status" value="1"/>
</dbReference>
<organism evidence="1 2">
    <name type="scientific">Cohnella soli</name>
    <dbReference type="NCBI Taxonomy" id="425005"/>
    <lineage>
        <taxon>Bacteria</taxon>
        <taxon>Bacillati</taxon>
        <taxon>Bacillota</taxon>
        <taxon>Bacilli</taxon>
        <taxon>Bacillales</taxon>
        <taxon>Paenibacillaceae</taxon>
        <taxon>Cohnella</taxon>
    </lineage>
</organism>
<name>A0ABW0HN49_9BACL</name>
<dbReference type="InterPro" id="IPR027417">
    <property type="entry name" value="P-loop_NTPase"/>
</dbReference>
<proteinExistence type="predicted"/>
<dbReference type="EMBL" id="JBHSMI010000003">
    <property type="protein sequence ID" value="MFC5401462.1"/>
    <property type="molecule type" value="Genomic_DNA"/>
</dbReference>
<dbReference type="SUPFAM" id="SSF52540">
    <property type="entry name" value="P-loop containing nucleoside triphosphate hydrolases"/>
    <property type="match status" value="1"/>
</dbReference>
<sequence length="389" mass="42806">MGYRVALAVTLREYAVKLATFLREEEPEWEVCVYTNFSALRTGLERKPDLFIGTRELVIGFREAGGVAANTIVLTEERDVIEEETAARGETTALYQPLHSLLSAIRSMRSSKPLLSSGKGTQVVTVFSASGGVGKTTVALNIVRHVGELGARVLYLNLEPLNATSLLFGRGEPDSFSRLIYALQSDSQSWVEEFRRLKRHQPQLRADYLDAPEHPGERLALHVETMESLINGLRQSGLYDAIVIDPDSGAGEWHRDLLRASDLAIWLVVDDAHALLKTDKLYRHWQDAGDSGPCAFVLNKAIGTVAGSGMQNRWSMPFGLSEVMLPYIPHWKAVDQPARVLADATFAGAIGRMCECFGIGGLTDKDLFEKARRGAVHGSVQRTRARGTG</sequence>
<dbReference type="RefSeq" id="WP_378129049.1">
    <property type="nucleotide sequence ID" value="NZ_JBHSMI010000003.1"/>
</dbReference>
<keyword evidence="2" id="KW-1185">Reference proteome</keyword>
<comment type="caution">
    <text evidence="1">The sequence shown here is derived from an EMBL/GenBank/DDBJ whole genome shotgun (WGS) entry which is preliminary data.</text>
</comment>
<evidence type="ECO:0000313" key="1">
    <source>
        <dbReference type="EMBL" id="MFC5401462.1"/>
    </source>
</evidence>
<evidence type="ECO:0000313" key="2">
    <source>
        <dbReference type="Proteomes" id="UP001596113"/>
    </source>
</evidence>
<dbReference type="Proteomes" id="UP001596113">
    <property type="component" value="Unassembled WGS sequence"/>
</dbReference>
<reference evidence="2" key="1">
    <citation type="journal article" date="2019" name="Int. J. Syst. Evol. Microbiol.">
        <title>The Global Catalogue of Microorganisms (GCM) 10K type strain sequencing project: providing services to taxonomists for standard genome sequencing and annotation.</title>
        <authorList>
            <consortium name="The Broad Institute Genomics Platform"/>
            <consortium name="The Broad Institute Genome Sequencing Center for Infectious Disease"/>
            <person name="Wu L."/>
            <person name="Ma J."/>
        </authorList>
    </citation>
    <scope>NUCLEOTIDE SEQUENCE [LARGE SCALE GENOMIC DNA]</scope>
    <source>
        <strain evidence="2">CGMCC 1.18575</strain>
    </source>
</reference>
<accession>A0ABW0HN49</accession>
<gene>
    <name evidence="1" type="ORF">ACFPOF_01845</name>
</gene>